<sequence length="450" mass="51213">MTLLGQADQLGRLVGLYGCMAILRDKIGQTKPYSFLSIKTIESMKHHLSISIKMGSAISRENPVNVPKTPSRPPSPPRNNEFSSVRHYNARSRQMRPRNTADVDNHTMGISLLEYLEIKVHQAVLERAYREIIVHGVYCRYSSESIPFDGEKRDKPFNWERPTARVEGDTLYIECFPGYDHIEHYAEIIANYLKLREKQGDSLTPSSRVSYIPVSCSDIQTALHATNIDQFPGNKVDTVILGLVWHLPRLTGSTEWSGNGPWQWILKPFNGRLVAFLGFRPAFWGDISGEVIYKLAASFQIKQVIYLGKLGGLKPEVVPNEWLATGSQSLVNNRMVKWKNVLAPSVEHCGKDSVIVGMHITLGSVLHETRSWHSELVDEVDFVDPEIGMMAQAAVRSGIQYGYLHMITDNLGRKYDEDLSNERKESVLRRRQRLHQQVEYIIEDHLMRDS</sequence>
<dbReference type="SUPFAM" id="SSF53167">
    <property type="entry name" value="Purine and uridine phosphorylases"/>
    <property type="match status" value="1"/>
</dbReference>
<evidence type="ECO:0000313" key="3">
    <source>
        <dbReference type="Proteomes" id="UP000039046"/>
    </source>
</evidence>
<proteinExistence type="predicted"/>
<dbReference type="AlphaFoldDB" id="A0A0A1TEL3"/>
<protein>
    <submittedName>
        <fullName evidence="2">Uncharacterized protein</fullName>
    </submittedName>
</protein>
<gene>
    <name evidence="2" type="ORF">VHEMI08770</name>
</gene>
<dbReference type="GO" id="GO:0003824">
    <property type="term" value="F:catalytic activity"/>
    <property type="evidence" value="ECO:0007669"/>
    <property type="project" value="InterPro"/>
</dbReference>
<name>A0A0A1TEL3_9HYPO</name>
<dbReference type="STRING" id="1531966.A0A0A1TEL3"/>
<dbReference type="EMBL" id="CDHN01000005">
    <property type="protein sequence ID" value="CEJ93159.1"/>
    <property type="molecule type" value="Genomic_DNA"/>
</dbReference>
<dbReference type="Proteomes" id="UP000039046">
    <property type="component" value="Unassembled WGS sequence"/>
</dbReference>
<keyword evidence="3" id="KW-1185">Reference proteome</keyword>
<evidence type="ECO:0000256" key="1">
    <source>
        <dbReference type="SAM" id="MobiDB-lite"/>
    </source>
</evidence>
<dbReference type="OrthoDB" id="3503419at2759"/>
<evidence type="ECO:0000313" key="2">
    <source>
        <dbReference type="EMBL" id="CEJ93159.1"/>
    </source>
</evidence>
<feature type="region of interest" description="Disordered" evidence="1">
    <location>
        <begin position="59"/>
        <end position="102"/>
    </location>
</feature>
<organism evidence="2 3">
    <name type="scientific">[Torrubiella] hemipterigena</name>
    <dbReference type="NCBI Taxonomy" id="1531966"/>
    <lineage>
        <taxon>Eukaryota</taxon>
        <taxon>Fungi</taxon>
        <taxon>Dikarya</taxon>
        <taxon>Ascomycota</taxon>
        <taxon>Pezizomycotina</taxon>
        <taxon>Sordariomycetes</taxon>
        <taxon>Hypocreomycetidae</taxon>
        <taxon>Hypocreales</taxon>
        <taxon>Clavicipitaceae</taxon>
        <taxon>Clavicipitaceae incertae sedis</taxon>
        <taxon>'Torrubiella' clade</taxon>
    </lineage>
</organism>
<accession>A0A0A1TEL3</accession>
<dbReference type="GO" id="GO:0009116">
    <property type="term" value="P:nucleoside metabolic process"/>
    <property type="evidence" value="ECO:0007669"/>
    <property type="project" value="InterPro"/>
</dbReference>
<dbReference type="InterPro" id="IPR035994">
    <property type="entry name" value="Nucleoside_phosphorylase_sf"/>
</dbReference>
<dbReference type="HOGENOM" id="CLU_049221_0_0_1"/>
<reference evidence="2 3" key="1">
    <citation type="journal article" date="2015" name="Genome Announc.">
        <title>Draft Genome Sequence and Gene Annotation of the Entomopathogenic Fungus Verticillium hemipterigenum.</title>
        <authorList>
            <person name="Horn F."/>
            <person name="Habel A."/>
            <person name="Scharf D.H."/>
            <person name="Dworschak J."/>
            <person name="Brakhage A.A."/>
            <person name="Guthke R."/>
            <person name="Hertweck C."/>
            <person name="Linde J."/>
        </authorList>
    </citation>
    <scope>NUCLEOTIDE SEQUENCE [LARGE SCALE GENOMIC DNA]</scope>
</reference>